<evidence type="ECO:0000256" key="1">
    <source>
        <dbReference type="ARBA" id="ARBA00008950"/>
    </source>
</evidence>
<evidence type="ECO:0000259" key="2">
    <source>
        <dbReference type="Pfam" id="PF12850"/>
    </source>
</evidence>
<dbReference type="Pfam" id="PF12850">
    <property type="entry name" value="Metallophos_2"/>
    <property type="match status" value="1"/>
</dbReference>
<dbReference type="AlphaFoldDB" id="A0A1V1PAJ7"/>
<sequence length="217" mass="24561">MPLIQKLRLQSNTSPIGIITDSHGNVSLLKKAIDLLIEKTCTTIIHLGDICDSAHIHTADDCIEIIQKNNIMAIKGNNDHALTVSHDPQISKPTLDYIQSLPLVIQNHHLTFTHSLPFVEQLGLSCMIRDLNDDFCNLYFDTVDSQSILFRGHSHQPEMIVKNKYGWVRKMLHYSNQMKIACTTPCVVTCGAVMNYYCMMYCPGPKSFFQPIEVIKE</sequence>
<dbReference type="InterPro" id="IPR024654">
    <property type="entry name" value="Calcineurin-like_PHP_lpxH"/>
</dbReference>
<feature type="domain" description="Calcineurin-like phosphoesterase" evidence="2">
    <location>
        <begin position="16"/>
        <end position="164"/>
    </location>
</feature>
<comment type="caution">
    <text evidence="3">The sequence shown here is derived from an EMBL/GenBank/DDBJ whole genome shotgun (WGS) entry which is preliminary data.</text>
</comment>
<dbReference type="SUPFAM" id="SSF56300">
    <property type="entry name" value="Metallo-dependent phosphatases"/>
    <property type="match status" value="1"/>
</dbReference>
<dbReference type="InterPro" id="IPR029052">
    <property type="entry name" value="Metallo-depent_PP-like"/>
</dbReference>
<proteinExistence type="inferred from homology"/>
<comment type="similarity">
    <text evidence="1">Belongs to the metallophosphoesterase superfamily. YfcE family.</text>
</comment>
<evidence type="ECO:0000313" key="3">
    <source>
        <dbReference type="EMBL" id="ETR71786.1"/>
    </source>
</evidence>
<accession>A0A1V1PAJ7</accession>
<dbReference type="EMBL" id="ATBP01000222">
    <property type="protein sequence ID" value="ETR71786.1"/>
    <property type="molecule type" value="Genomic_DNA"/>
</dbReference>
<evidence type="ECO:0000313" key="4">
    <source>
        <dbReference type="Proteomes" id="UP000189670"/>
    </source>
</evidence>
<organism evidence="3 4">
    <name type="scientific">Candidatus Magnetoglobus multicellularis str. Araruama</name>
    <dbReference type="NCBI Taxonomy" id="890399"/>
    <lineage>
        <taxon>Bacteria</taxon>
        <taxon>Pseudomonadati</taxon>
        <taxon>Thermodesulfobacteriota</taxon>
        <taxon>Desulfobacteria</taxon>
        <taxon>Desulfobacterales</taxon>
        <taxon>Desulfobacteraceae</taxon>
        <taxon>Candidatus Magnetoglobus</taxon>
    </lineage>
</organism>
<dbReference type="Gene3D" id="3.60.21.10">
    <property type="match status" value="1"/>
</dbReference>
<dbReference type="Proteomes" id="UP000189670">
    <property type="component" value="Unassembled WGS sequence"/>
</dbReference>
<name>A0A1V1PAJ7_9BACT</name>
<gene>
    <name evidence="3" type="ORF">OMM_02227</name>
</gene>
<protein>
    <recommendedName>
        <fullName evidence="2">Calcineurin-like phosphoesterase domain-containing protein</fullName>
    </recommendedName>
</protein>
<reference evidence="4" key="1">
    <citation type="submission" date="2012-11" db="EMBL/GenBank/DDBJ databases">
        <authorList>
            <person name="Lucero-Rivera Y.E."/>
            <person name="Tovar-Ramirez D."/>
        </authorList>
    </citation>
    <scope>NUCLEOTIDE SEQUENCE [LARGE SCALE GENOMIC DNA]</scope>
    <source>
        <strain evidence="4">Araruama</strain>
    </source>
</reference>